<organism evidence="1 2">
    <name type="scientific">Schistosoma mattheei</name>
    <dbReference type="NCBI Taxonomy" id="31246"/>
    <lineage>
        <taxon>Eukaryota</taxon>
        <taxon>Metazoa</taxon>
        <taxon>Spiralia</taxon>
        <taxon>Lophotrochozoa</taxon>
        <taxon>Platyhelminthes</taxon>
        <taxon>Trematoda</taxon>
        <taxon>Digenea</taxon>
        <taxon>Strigeidida</taxon>
        <taxon>Schistosomatoidea</taxon>
        <taxon>Schistosomatidae</taxon>
        <taxon>Schistosoma</taxon>
    </lineage>
</organism>
<name>A0A3P8BA74_9TREM</name>
<proteinExistence type="predicted"/>
<dbReference type="EMBL" id="UZAL01000820">
    <property type="protein sequence ID" value="VDO73328.1"/>
    <property type="molecule type" value="Genomic_DNA"/>
</dbReference>
<evidence type="ECO:0000313" key="1">
    <source>
        <dbReference type="EMBL" id="VDO73328.1"/>
    </source>
</evidence>
<keyword evidence="2" id="KW-1185">Reference proteome</keyword>
<accession>A0A3P8BA74</accession>
<gene>
    <name evidence="1" type="ORF">SMTD_LOCUS825</name>
</gene>
<dbReference type="AlphaFoldDB" id="A0A3P8BA74"/>
<protein>
    <submittedName>
        <fullName evidence="1">Uncharacterized protein</fullName>
    </submittedName>
</protein>
<reference evidence="1 2" key="1">
    <citation type="submission" date="2018-11" db="EMBL/GenBank/DDBJ databases">
        <authorList>
            <consortium name="Pathogen Informatics"/>
        </authorList>
    </citation>
    <scope>NUCLEOTIDE SEQUENCE [LARGE SCALE GENOMIC DNA]</scope>
    <source>
        <strain>Denwood</strain>
        <strain evidence="2">Zambia</strain>
    </source>
</reference>
<evidence type="ECO:0000313" key="2">
    <source>
        <dbReference type="Proteomes" id="UP000269396"/>
    </source>
</evidence>
<dbReference type="Proteomes" id="UP000269396">
    <property type="component" value="Unassembled WGS sequence"/>
</dbReference>
<sequence length="81" mass="9723">MLLYLKYAIHSSPVLAKRLATIPRINVNTEFLLPFRTIFHNESLYTLLVVSVIVWYTNKNHSFLFYSRLMLNFETTFYKKM</sequence>